<evidence type="ECO:0000256" key="6">
    <source>
        <dbReference type="RuleBase" id="RU004914"/>
    </source>
</evidence>
<dbReference type="GO" id="GO:0016020">
    <property type="term" value="C:membrane"/>
    <property type="evidence" value="ECO:0007669"/>
    <property type="project" value="UniProtKB-SubCell"/>
</dbReference>
<feature type="transmembrane region" description="Helical" evidence="6">
    <location>
        <begin position="324"/>
        <end position="345"/>
    </location>
</feature>
<sequence>MEENQCDESVGNWRNKWWVEECKKTWNIALPAILTSASQFSIDFVCVVFAGHLGPLELAAVSEVGNVIIGFAYGVMYGMGSALETLSGQAFGAARFNMLGIYMQRSWIITLMTSLVLTPIYVFTSPILKVLRQDKDISELGGKYSVLVLPQLFAYALNFPMQKFLQSQSKIWVMTLMSIASMAISLLLNWVLVSKLGQGLLGVAMAGNVAWWVLVIGQMVYIVSGYFPEAWTGFSLLAFKSLFSFVKLSLSSAIMLCLELWYFTAVILMVGVQKNAANAVDAISICMNLQAWTIMVALGFNVAASVRVSNELGAGKPKAVKRAILVNLVKAGLLGFVFGIIVVATRNQFPAIFTDKLEVKRETSKLGYILALTIFLTGFQQVLQGVAVGAGWQFLVSMINIGCYYIVGVPTGALLGYRFKLGVQGIWWATLGGYLLQTIILVVLIFRTNWNKEALQAEERIKTWGGMAEPQGSS</sequence>
<feature type="transmembrane region" description="Helical" evidence="6">
    <location>
        <begin position="395"/>
        <end position="419"/>
    </location>
</feature>
<keyword evidence="8" id="KW-1185">Reference proteome</keyword>
<gene>
    <name evidence="7" type="ORF">ACH5RR_022112</name>
</gene>
<dbReference type="NCBIfam" id="TIGR00797">
    <property type="entry name" value="matE"/>
    <property type="match status" value="1"/>
</dbReference>
<dbReference type="AlphaFoldDB" id="A0ABD2Z6X7"/>
<comment type="subcellular location">
    <subcellularLocation>
        <location evidence="1">Membrane</location>
        <topology evidence="1">Multi-pass membrane protein</topology>
    </subcellularLocation>
</comment>
<dbReference type="Proteomes" id="UP001630127">
    <property type="component" value="Unassembled WGS sequence"/>
</dbReference>
<evidence type="ECO:0000256" key="4">
    <source>
        <dbReference type="ARBA" id="ARBA00022989"/>
    </source>
</evidence>
<feature type="transmembrane region" description="Helical" evidence="6">
    <location>
        <begin position="107"/>
        <end position="128"/>
    </location>
</feature>
<accession>A0ABD2Z6X7</accession>
<keyword evidence="3 6" id="KW-0812">Transmembrane</keyword>
<evidence type="ECO:0000256" key="3">
    <source>
        <dbReference type="ARBA" id="ARBA00022692"/>
    </source>
</evidence>
<protein>
    <recommendedName>
        <fullName evidence="6">Protein DETOXIFICATION</fullName>
    </recommendedName>
    <alternativeName>
        <fullName evidence="6">Multidrug and toxic compound extrusion protein</fullName>
    </alternativeName>
</protein>
<evidence type="ECO:0000313" key="8">
    <source>
        <dbReference type="Proteomes" id="UP001630127"/>
    </source>
</evidence>
<dbReference type="InterPro" id="IPR045069">
    <property type="entry name" value="MATE_euk"/>
</dbReference>
<dbReference type="Pfam" id="PF01554">
    <property type="entry name" value="MatE"/>
    <property type="match status" value="2"/>
</dbReference>
<feature type="transmembrane region" description="Helical" evidence="6">
    <location>
        <begin position="248"/>
        <end position="270"/>
    </location>
</feature>
<dbReference type="InterPro" id="IPR002528">
    <property type="entry name" value="MATE_fam"/>
</dbReference>
<feature type="transmembrane region" description="Helical" evidence="6">
    <location>
        <begin position="171"/>
        <end position="193"/>
    </location>
</feature>
<evidence type="ECO:0000256" key="5">
    <source>
        <dbReference type="ARBA" id="ARBA00023136"/>
    </source>
</evidence>
<feature type="transmembrane region" description="Helical" evidence="6">
    <location>
        <begin position="28"/>
        <end position="52"/>
    </location>
</feature>
<feature type="transmembrane region" description="Helical" evidence="6">
    <location>
        <begin position="209"/>
        <end position="227"/>
    </location>
</feature>
<proteinExistence type="inferred from homology"/>
<dbReference type="CDD" id="cd13132">
    <property type="entry name" value="MATE_eukaryotic"/>
    <property type="match status" value="1"/>
</dbReference>
<keyword evidence="5 6" id="KW-0472">Membrane</keyword>
<dbReference type="PANTHER" id="PTHR11206">
    <property type="entry name" value="MULTIDRUG RESISTANCE PROTEIN"/>
    <property type="match status" value="1"/>
</dbReference>
<evidence type="ECO:0000256" key="1">
    <source>
        <dbReference type="ARBA" id="ARBA00004141"/>
    </source>
</evidence>
<comment type="caution">
    <text evidence="7">The sequence shown here is derived from an EMBL/GenBank/DDBJ whole genome shotgun (WGS) entry which is preliminary data.</text>
</comment>
<name>A0ABD2Z6X7_9GENT</name>
<keyword evidence="4 6" id="KW-1133">Transmembrane helix</keyword>
<comment type="similarity">
    <text evidence="2 6">Belongs to the multi antimicrobial extrusion (MATE) (TC 2.A.66.1) family.</text>
</comment>
<dbReference type="EMBL" id="JBJUIK010000010">
    <property type="protein sequence ID" value="KAL3515210.1"/>
    <property type="molecule type" value="Genomic_DNA"/>
</dbReference>
<organism evidence="7 8">
    <name type="scientific">Cinchona calisaya</name>
    <dbReference type="NCBI Taxonomy" id="153742"/>
    <lineage>
        <taxon>Eukaryota</taxon>
        <taxon>Viridiplantae</taxon>
        <taxon>Streptophyta</taxon>
        <taxon>Embryophyta</taxon>
        <taxon>Tracheophyta</taxon>
        <taxon>Spermatophyta</taxon>
        <taxon>Magnoliopsida</taxon>
        <taxon>eudicotyledons</taxon>
        <taxon>Gunneridae</taxon>
        <taxon>Pentapetalae</taxon>
        <taxon>asterids</taxon>
        <taxon>lamiids</taxon>
        <taxon>Gentianales</taxon>
        <taxon>Rubiaceae</taxon>
        <taxon>Cinchonoideae</taxon>
        <taxon>Cinchoneae</taxon>
        <taxon>Cinchona</taxon>
    </lineage>
</organism>
<feature type="transmembrane region" description="Helical" evidence="6">
    <location>
        <begin position="425"/>
        <end position="446"/>
    </location>
</feature>
<feature type="transmembrane region" description="Helical" evidence="6">
    <location>
        <begin position="365"/>
        <end position="383"/>
    </location>
</feature>
<feature type="transmembrane region" description="Helical" evidence="6">
    <location>
        <begin position="282"/>
        <end position="303"/>
    </location>
</feature>
<reference evidence="7 8" key="1">
    <citation type="submission" date="2024-11" db="EMBL/GenBank/DDBJ databases">
        <title>A near-complete genome assembly of Cinchona calisaya.</title>
        <authorList>
            <person name="Lian D.C."/>
            <person name="Zhao X.W."/>
            <person name="Wei L."/>
        </authorList>
    </citation>
    <scope>NUCLEOTIDE SEQUENCE [LARGE SCALE GENOMIC DNA]</scope>
    <source>
        <tissue evidence="7">Nenye</tissue>
    </source>
</reference>
<evidence type="ECO:0000313" key="7">
    <source>
        <dbReference type="EMBL" id="KAL3515210.1"/>
    </source>
</evidence>
<feature type="transmembrane region" description="Helical" evidence="6">
    <location>
        <begin position="64"/>
        <end position="86"/>
    </location>
</feature>
<evidence type="ECO:0000256" key="2">
    <source>
        <dbReference type="ARBA" id="ARBA00010199"/>
    </source>
</evidence>